<comment type="caution">
    <text evidence="2">The sequence shown here is derived from an EMBL/GenBank/DDBJ whole genome shotgun (WGS) entry which is preliminary data.</text>
</comment>
<dbReference type="Proteomes" id="UP000298030">
    <property type="component" value="Unassembled WGS sequence"/>
</dbReference>
<keyword evidence="3" id="KW-1185">Reference proteome</keyword>
<feature type="compositionally biased region" description="Polar residues" evidence="1">
    <location>
        <begin position="151"/>
        <end position="170"/>
    </location>
</feature>
<name>A0A4Y7T4V5_COPMI</name>
<gene>
    <name evidence="2" type="ORF">FA13DRAFT_1735103</name>
</gene>
<evidence type="ECO:0000256" key="1">
    <source>
        <dbReference type="SAM" id="MobiDB-lite"/>
    </source>
</evidence>
<organism evidence="2 3">
    <name type="scientific">Coprinellus micaceus</name>
    <name type="common">Glistening ink-cap mushroom</name>
    <name type="synonym">Coprinus micaceus</name>
    <dbReference type="NCBI Taxonomy" id="71717"/>
    <lineage>
        <taxon>Eukaryota</taxon>
        <taxon>Fungi</taxon>
        <taxon>Dikarya</taxon>
        <taxon>Basidiomycota</taxon>
        <taxon>Agaricomycotina</taxon>
        <taxon>Agaricomycetes</taxon>
        <taxon>Agaricomycetidae</taxon>
        <taxon>Agaricales</taxon>
        <taxon>Agaricineae</taxon>
        <taxon>Psathyrellaceae</taxon>
        <taxon>Coprinellus</taxon>
    </lineage>
</organism>
<evidence type="ECO:0000313" key="2">
    <source>
        <dbReference type="EMBL" id="TEB28978.1"/>
    </source>
</evidence>
<feature type="compositionally biased region" description="Polar residues" evidence="1">
    <location>
        <begin position="190"/>
        <end position="201"/>
    </location>
</feature>
<proteinExistence type="predicted"/>
<reference evidence="2 3" key="1">
    <citation type="journal article" date="2019" name="Nat. Ecol. Evol.">
        <title>Megaphylogeny resolves global patterns of mushroom evolution.</title>
        <authorList>
            <person name="Varga T."/>
            <person name="Krizsan K."/>
            <person name="Foldi C."/>
            <person name="Dima B."/>
            <person name="Sanchez-Garcia M."/>
            <person name="Sanchez-Ramirez S."/>
            <person name="Szollosi G.J."/>
            <person name="Szarkandi J.G."/>
            <person name="Papp V."/>
            <person name="Albert L."/>
            <person name="Andreopoulos W."/>
            <person name="Angelini C."/>
            <person name="Antonin V."/>
            <person name="Barry K.W."/>
            <person name="Bougher N.L."/>
            <person name="Buchanan P."/>
            <person name="Buyck B."/>
            <person name="Bense V."/>
            <person name="Catcheside P."/>
            <person name="Chovatia M."/>
            <person name="Cooper J."/>
            <person name="Damon W."/>
            <person name="Desjardin D."/>
            <person name="Finy P."/>
            <person name="Geml J."/>
            <person name="Haridas S."/>
            <person name="Hughes K."/>
            <person name="Justo A."/>
            <person name="Karasinski D."/>
            <person name="Kautmanova I."/>
            <person name="Kiss B."/>
            <person name="Kocsube S."/>
            <person name="Kotiranta H."/>
            <person name="LaButti K.M."/>
            <person name="Lechner B.E."/>
            <person name="Liimatainen K."/>
            <person name="Lipzen A."/>
            <person name="Lukacs Z."/>
            <person name="Mihaltcheva S."/>
            <person name="Morgado L.N."/>
            <person name="Niskanen T."/>
            <person name="Noordeloos M.E."/>
            <person name="Ohm R.A."/>
            <person name="Ortiz-Santana B."/>
            <person name="Ovrebo C."/>
            <person name="Racz N."/>
            <person name="Riley R."/>
            <person name="Savchenko A."/>
            <person name="Shiryaev A."/>
            <person name="Soop K."/>
            <person name="Spirin V."/>
            <person name="Szebenyi C."/>
            <person name="Tomsovsky M."/>
            <person name="Tulloss R.E."/>
            <person name="Uehling J."/>
            <person name="Grigoriev I.V."/>
            <person name="Vagvolgyi C."/>
            <person name="Papp T."/>
            <person name="Martin F.M."/>
            <person name="Miettinen O."/>
            <person name="Hibbett D.S."/>
            <person name="Nagy L.G."/>
        </authorList>
    </citation>
    <scope>NUCLEOTIDE SEQUENCE [LARGE SCALE GENOMIC DNA]</scope>
    <source>
        <strain evidence="2 3">FP101781</strain>
    </source>
</reference>
<evidence type="ECO:0000313" key="3">
    <source>
        <dbReference type="Proteomes" id="UP000298030"/>
    </source>
</evidence>
<dbReference type="AlphaFoldDB" id="A0A4Y7T4V5"/>
<dbReference type="EMBL" id="QPFP01000029">
    <property type="protein sequence ID" value="TEB28978.1"/>
    <property type="molecule type" value="Genomic_DNA"/>
</dbReference>
<protein>
    <submittedName>
        <fullName evidence="2">Uncharacterized protein</fullName>
    </submittedName>
</protein>
<accession>A0A4Y7T4V5</accession>
<dbReference type="OrthoDB" id="3076100at2759"/>
<feature type="compositionally biased region" description="Polar residues" evidence="1">
    <location>
        <begin position="233"/>
        <end position="243"/>
    </location>
</feature>
<feature type="region of interest" description="Disordered" evidence="1">
    <location>
        <begin position="151"/>
        <end position="263"/>
    </location>
</feature>
<sequence length="416" mass="45921">MGGNSSDEEWAESLKTLFSSNSLKLDPPTVMASSATLKVRVNVDTLLRVVYDLLTQGSSQEAKIGVRYEERSTQTKGKPSTPRGAKGTQSLVSIGVQADNTSEVEKRKLLENENQILTRSLLECHAQYTKHKDSCLSCPPLTFPRGLQEMYQQSKPSSKVLTSTSQQNPYNVVEKPCDPPRPPSAIPPDETSSVAEPTSPISMPMDIDEDQPPQTDHQQTDKPQLPQPMHSAHSVSPKRSISPTPIFGDVKSPSRTSSATTVGTEHFGSAVLLERQPSVQSGDEWEEALIPKAEPEDAVILDIAAAPAETTTDDASVLGASNNGHEATPDRLLPSPSEIWWREEMNDVVFNKFLAGRLLECRMCEERPNASYKPFNDDDENVNAVVQVHFEKEHPDESYVLKRCSNARLKQIEDFK</sequence>
<feature type="compositionally biased region" description="Polar residues" evidence="1">
    <location>
        <begin position="253"/>
        <end position="263"/>
    </location>
</feature>
<feature type="region of interest" description="Disordered" evidence="1">
    <location>
        <begin position="68"/>
        <end position="87"/>
    </location>
</feature>
<feature type="compositionally biased region" description="Low complexity" evidence="1">
    <location>
        <begin position="212"/>
        <end position="224"/>
    </location>
</feature>